<name>A0A0F9L2P6_9ZZZZ</name>
<evidence type="ECO:0000313" key="2">
    <source>
        <dbReference type="EMBL" id="KKM89014.1"/>
    </source>
</evidence>
<dbReference type="Pfam" id="PF03420">
    <property type="entry name" value="Peptidase_S77"/>
    <property type="match status" value="1"/>
</dbReference>
<proteinExistence type="predicted"/>
<feature type="compositionally biased region" description="Polar residues" evidence="1">
    <location>
        <begin position="515"/>
        <end position="525"/>
    </location>
</feature>
<feature type="compositionally biased region" description="Acidic residues" evidence="1">
    <location>
        <begin position="328"/>
        <end position="352"/>
    </location>
</feature>
<dbReference type="AlphaFoldDB" id="A0A0F9L2P6"/>
<dbReference type="InterPro" id="IPR005082">
    <property type="entry name" value="Peptidase_U9_T4_prohead"/>
</dbReference>
<reference evidence="2" key="1">
    <citation type="journal article" date="2015" name="Nature">
        <title>Complex archaea that bridge the gap between prokaryotes and eukaryotes.</title>
        <authorList>
            <person name="Spang A."/>
            <person name="Saw J.H."/>
            <person name="Jorgensen S.L."/>
            <person name="Zaremba-Niedzwiedzka K."/>
            <person name="Martijn J."/>
            <person name="Lind A.E."/>
            <person name="van Eijk R."/>
            <person name="Schleper C."/>
            <person name="Guy L."/>
            <person name="Ettema T.J."/>
        </authorList>
    </citation>
    <scope>NUCLEOTIDE SEQUENCE</scope>
</reference>
<feature type="region of interest" description="Disordered" evidence="1">
    <location>
        <begin position="321"/>
        <end position="355"/>
    </location>
</feature>
<comment type="caution">
    <text evidence="2">The sequence shown here is derived from an EMBL/GenBank/DDBJ whole genome shotgun (WGS) entry which is preliminary data.</text>
</comment>
<gene>
    <name evidence="2" type="ORF">LCGC14_1252880</name>
</gene>
<accession>A0A0F9L2P6</accession>
<dbReference type="EMBL" id="LAZR01006883">
    <property type="protein sequence ID" value="KKM89014.1"/>
    <property type="molecule type" value="Genomic_DNA"/>
</dbReference>
<feature type="region of interest" description="Disordered" evidence="1">
    <location>
        <begin position="499"/>
        <end position="560"/>
    </location>
</feature>
<organism evidence="2">
    <name type="scientific">marine sediment metagenome</name>
    <dbReference type="NCBI Taxonomy" id="412755"/>
    <lineage>
        <taxon>unclassified sequences</taxon>
        <taxon>metagenomes</taxon>
        <taxon>ecological metagenomes</taxon>
    </lineage>
</organism>
<evidence type="ECO:0000256" key="1">
    <source>
        <dbReference type="SAM" id="MobiDB-lite"/>
    </source>
</evidence>
<sequence length="560" mass="61263">MKNPFPTFTGPISESIGIPLMEGQRFGPAILIETARFDYKIVEATEEDLQVLESLAEAKIIPREIISEAKQGKLMVVEGRFQHADIKNANGRIYPDSLWEKVMSDRNVIERVNNREMFGELDHPEDGETKLQRSSHIVTKLVKESKEINGRAVVMNTDSGRNLRAIFEAGGRVGVSSRGKGSVVHESGADVVQDDFVLETFDMVYNPSTPGAYPRERDSHREATGQVDLEPVLVLSEATSVNGDDTMDAKAALKQIQERFSEKKAAGLKGLSAAHLGLLRESVDKHLDDLGAVLKADGSLQVRVDAVSREVGGFLESIDQATKKAEDEGPEPEEEPIPEEEPEEAEDDEDKDDVPGEIQQKANEKAASASAALVSEAVRRTDLSLEELASIKAVDHVNGEKVVAAEKIIESMRMEVLRARAGRKNAENRLEAAVKLIYGLANRFKREDKKMAIESVLAADPRLESAKGLLEKCVTGKDVIHTAQTMSEALTEVTGQAAEPFNREPLPGDKGGNGTLTENKNTVQEAAQGVIAKRRESERTGSLVETTKEVTGKLQKKGWK</sequence>
<protein>
    <submittedName>
        <fullName evidence="2">Uncharacterized protein</fullName>
    </submittedName>
</protein>